<evidence type="ECO:0000256" key="13">
    <source>
        <dbReference type="ARBA" id="ARBA00023012"/>
    </source>
</evidence>
<dbReference type="InterPro" id="IPR005467">
    <property type="entry name" value="His_kinase_dom"/>
</dbReference>
<evidence type="ECO:0000259" key="18">
    <source>
        <dbReference type="PROSITE" id="PS50885"/>
    </source>
</evidence>
<dbReference type="Gene3D" id="3.30.565.10">
    <property type="entry name" value="Histidine kinase-like ATPase, C-terminal domain"/>
    <property type="match status" value="1"/>
</dbReference>
<evidence type="ECO:0000256" key="15">
    <source>
        <dbReference type="RuleBase" id="RU364088"/>
    </source>
</evidence>
<keyword evidence="5 15" id="KW-0997">Cell inner membrane</keyword>
<dbReference type="Gene3D" id="6.10.340.10">
    <property type="match status" value="1"/>
</dbReference>
<dbReference type="InterPro" id="IPR006290">
    <property type="entry name" value="CztS_silS_copS"/>
</dbReference>
<dbReference type="Proteomes" id="UP000737171">
    <property type="component" value="Unassembled WGS sequence"/>
</dbReference>
<dbReference type="NCBIfam" id="TIGR01386">
    <property type="entry name" value="cztS_silS_copS"/>
    <property type="match status" value="1"/>
</dbReference>
<dbReference type="CDD" id="cd06225">
    <property type="entry name" value="HAMP"/>
    <property type="match status" value="1"/>
</dbReference>
<accession>A0ABX2EI00</accession>
<keyword evidence="7 15" id="KW-0808">Transferase</keyword>
<keyword evidence="14 15" id="KW-0472">Membrane</keyword>
<evidence type="ECO:0000256" key="1">
    <source>
        <dbReference type="ARBA" id="ARBA00000085"/>
    </source>
</evidence>
<dbReference type="InterPro" id="IPR036890">
    <property type="entry name" value="HATPase_C_sf"/>
</dbReference>
<dbReference type="EMBL" id="JABRWJ010000004">
    <property type="protein sequence ID" value="NRF68243.1"/>
    <property type="molecule type" value="Genomic_DNA"/>
</dbReference>
<keyword evidence="10 15" id="KW-0418">Kinase</keyword>
<comment type="caution">
    <text evidence="19">The sequence shown here is derived from an EMBL/GenBank/DDBJ whole genome shotgun (WGS) entry which is preliminary data.</text>
</comment>
<dbReference type="EC" id="2.7.13.3" evidence="15"/>
<keyword evidence="11 15" id="KW-0067">ATP-binding</keyword>
<keyword evidence="6" id="KW-0597">Phosphoprotein</keyword>
<dbReference type="SUPFAM" id="SSF55874">
    <property type="entry name" value="ATPase domain of HSP90 chaperone/DNA topoisomerase II/histidine kinase"/>
    <property type="match status" value="1"/>
</dbReference>
<evidence type="ECO:0000256" key="16">
    <source>
        <dbReference type="SAM" id="MobiDB-lite"/>
    </source>
</evidence>
<dbReference type="Pfam" id="PF00512">
    <property type="entry name" value="HisKA"/>
    <property type="match status" value="1"/>
</dbReference>
<dbReference type="InterPro" id="IPR004358">
    <property type="entry name" value="Sig_transdc_His_kin-like_C"/>
</dbReference>
<protein>
    <recommendedName>
        <fullName evidence="15">Sensor protein</fullName>
        <ecNumber evidence="15">2.7.13.3</ecNumber>
    </recommendedName>
</protein>
<evidence type="ECO:0000256" key="8">
    <source>
        <dbReference type="ARBA" id="ARBA00022692"/>
    </source>
</evidence>
<feature type="transmembrane region" description="Helical" evidence="15">
    <location>
        <begin position="199"/>
        <end position="219"/>
    </location>
</feature>
<gene>
    <name evidence="19" type="ORF">HLB44_14715</name>
</gene>
<evidence type="ECO:0000256" key="10">
    <source>
        <dbReference type="ARBA" id="ARBA00022777"/>
    </source>
</evidence>
<dbReference type="PROSITE" id="PS50885">
    <property type="entry name" value="HAMP"/>
    <property type="match status" value="1"/>
</dbReference>
<comment type="catalytic activity">
    <reaction evidence="1 15">
        <text>ATP + protein L-histidine = ADP + protein N-phospho-L-histidine.</text>
        <dbReference type="EC" id="2.7.13.3"/>
    </reaction>
</comment>
<dbReference type="InterPro" id="IPR036097">
    <property type="entry name" value="HisK_dim/P_sf"/>
</dbReference>
<evidence type="ECO:0000256" key="6">
    <source>
        <dbReference type="ARBA" id="ARBA00022553"/>
    </source>
</evidence>
<dbReference type="PANTHER" id="PTHR45436">
    <property type="entry name" value="SENSOR HISTIDINE KINASE YKOH"/>
    <property type="match status" value="1"/>
</dbReference>
<dbReference type="InterPro" id="IPR050428">
    <property type="entry name" value="TCS_sensor_his_kinase"/>
</dbReference>
<evidence type="ECO:0000259" key="17">
    <source>
        <dbReference type="PROSITE" id="PS50109"/>
    </source>
</evidence>
<keyword evidence="20" id="KW-1185">Reference proteome</keyword>
<organism evidence="19 20">
    <name type="scientific">Pseudaquabacterium terrae</name>
    <dbReference type="NCBI Taxonomy" id="2732868"/>
    <lineage>
        <taxon>Bacteria</taxon>
        <taxon>Pseudomonadati</taxon>
        <taxon>Pseudomonadota</taxon>
        <taxon>Betaproteobacteria</taxon>
        <taxon>Burkholderiales</taxon>
        <taxon>Sphaerotilaceae</taxon>
        <taxon>Pseudaquabacterium</taxon>
    </lineage>
</organism>
<evidence type="ECO:0000256" key="7">
    <source>
        <dbReference type="ARBA" id="ARBA00022679"/>
    </source>
</evidence>
<feature type="transmembrane region" description="Helical" evidence="15">
    <location>
        <begin position="20"/>
        <end position="40"/>
    </location>
</feature>
<feature type="domain" description="Histidine kinase" evidence="17">
    <location>
        <begin position="281"/>
        <end position="502"/>
    </location>
</feature>
<evidence type="ECO:0000313" key="19">
    <source>
        <dbReference type="EMBL" id="NRF68243.1"/>
    </source>
</evidence>
<dbReference type="RefSeq" id="WP_173123717.1">
    <property type="nucleotide sequence ID" value="NZ_JABRWJ010000004.1"/>
</dbReference>
<dbReference type="PROSITE" id="PS51257">
    <property type="entry name" value="PROKAR_LIPOPROTEIN"/>
    <property type="match status" value="1"/>
</dbReference>
<dbReference type="PANTHER" id="PTHR45436:SF15">
    <property type="entry name" value="SENSOR HISTIDINE KINASE CUSS"/>
    <property type="match status" value="1"/>
</dbReference>
<name>A0ABX2EI00_9BURK</name>
<sequence length="525" mass="57735">MIPWLHRRVHALRSSMTAQIGLAITLISVLLVAGCGYAVMRMTREQLREGGEVLMLANLAFLHEDLAVAQYDTDRVAQRLVNRIETQLGSLHVALLDDRHRLIAASDWFDVPLDVLPKSALSTNEIPPGITHGKLRWLQQLYGPLTQVWTTPDGRMYRLLVAEVPVPEGHARAALGPLRVALALEVTQTRDAVLLGWKVFFGALVASVIAASVLGMLIAQRIVIAARRLGTAASRISARALHERLPLDDAPRELQESGLAFNRMLDRLEGAFKRLSEFSSDLAHDLRTPINNLLGEAQVTLSKPRSAEEYRAVLESAVEDYERISRLIENMLFIARAEDARASLQCEWIELRQASERVRDYFEPLADERGITMACELHCAPTTPTRVWADKTLLIRALGNLMTNALRHATPGSDVRLSATPYDDGACLVEVCNEGPPIEANEQARIFERLYRIDPSREGSATGSGLGLAIVKSIMDLHGGRATVTSGVGQRTVFGLWFPGPPRTGDAAAAEAAPRSREVEQTLGL</sequence>
<dbReference type="InterPro" id="IPR003660">
    <property type="entry name" value="HAMP_dom"/>
</dbReference>
<dbReference type="SUPFAM" id="SSF47384">
    <property type="entry name" value="Homodimeric domain of signal transducing histidine kinase"/>
    <property type="match status" value="1"/>
</dbReference>
<dbReference type="SMART" id="SM00388">
    <property type="entry name" value="HisKA"/>
    <property type="match status" value="1"/>
</dbReference>
<dbReference type="GO" id="GO:0004673">
    <property type="term" value="F:protein histidine kinase activity"/>
    <property type="evidence" value="ECO:0007669"/>
    <property type="project" value="UniProtKB-EC"/>
</dbReference>
<dbReference type="CDD" id="cd00075">
    <property type="entry name" value="HATPase"/>
    <property type="match status" value="1"/>
</dbReference>
<evidence type="ECO:0000313" key="20">
    <source>
        <dbReference type="Proteomes" id="UP000737171"/>
    </source>
</evidence>
<dbReference type="InterPro" id="IPR003594">
    <property type="entry name" value="HATPase_dom"/>
</dbReference>
<keyword evidence="12 15" id="KW-1133">Transmembrane helix</keyword>
<dbReference type="SMART" id="SM00387">
    <property type="entry name" value="HATPase_c"/>
    <property type="match status" value="1"/>
</dbReference>
<feature type="compositionally biased region" description="Basic and acidic residues" evidence="16">
    <location>
        <begin position="514"/>
        <end position="525"/>
    </location>
</feature>
<evidence type="ECO:0000256" key="3">
    <source>
        <dbReference type="ARBA" id="ARBA00004533"/>
    </source>
</evidence>
<dbReference type="Pfam" id="PF02518">
    <property type="entry name" value="HATPase_c"/>
    <property type="match status" value="1"/>
</dbReference>
<dbReference type="PRINTS" id="PR00344">
    <property type="entry name" value="BCTRLSENSOR"/>
</dbReference>
<dbReference type="Gene3D" id="1.10.287.130">
    <property type="match status" value="1"/>
</dbReference>
<feature type="domain" description="HAMP" evidence="18">
    <location>
        <begin position="220"/>
        <end position="273"/>
    </location>
</feature>
<dbReference type="InterPro" id="IPR003661">
    <property type="entry name" value="HisK_dim/P_dom"/>
</dbReference>
<feature type="region of interest" description="Disordered" evidence="16">
    <location>
        <begin position="505"/>
        <end position="525"/>
    </location>
</feature>
<evidence type="ECO:0000256" key="12">
    <source>
        <dbReference type="ARBA" id="ARBA00022989"/>
    </source>
</evidence>
<dbReference type="PROSITE" id="PS50109">
    <property type="entry name" value="HIS_KIN"/>
    <property type="match status" value="1"/>
</dbReference>
<comment type="function">
    <text evidence="15">Member of a two-component regulatory system.</text>
</comment>
<evidence type="ECO:0000256" key="14">
    <source>
        <dbReference type="ARBA" id="ARBA00023136"/>
    </source>
</evidence>
<reference evidence="19 20" key="1">
    <citation type="submission" date="2020-05" db="EMBL/GenBank/DDBJ databases">
        <title>Aquincola sp. isolate from soil.</title>
        <authorList>
            <person name="Han J."/>
            <person name="Kim D.-U."/>
        </authorList>
    </citation>
    <scope>NUCLEOTIDE SEQUENCE [LARGE SCALE GENOMIC DNA]</scope>
    <source>
        <strain evidence="19 20">S2</strain>
    </source>
</reference>
<keyword evidence="13 15" id="KW-0902">Two-component regulatory system</keyword>
<dbReference type="CDD" id="cd00082">
    <property type="entry name" value="HisKA"/>
    <property type="match status" value="1"/>
</dbReference>
<evidence type="ECO:0000256" key="4">
    <source>
        <dbReference type="ARBA" id="ARBA00022475"/>
    </source>
</evidence>
<keyword evidence="9 15" id="KW-0547">Nucleotide-binding</keyword>
<evidence type="ECO:0000256" key="5">
    <source>
        <dbReference type="ARBA" id="ARBA00022519"/>
    </source>
</evidence>
<evidence type="ECO:0000256" key="2">
    <source>
        <dbReference type="ARBA" id="ARBA00004141"/>
    </source>
</evidence>
<keyword evidence="8 15" id="KW-0812">Transmembrane</keyword>
<evidence type="ECO:0000256" key="11">
    <source>
        <dbReference type="ARBA" id="ARBA00022840"/>
    </source>
</evidence>
<proteinExistence type="predicted"/>
<keyword evidence="4 15" id="KW-1003">Cell membrane</keyword>
<comment type="subcellular location">
    <subcellularLocation>
        <location evidence="3 15">Cell inner membrane</location>
    </subcellularLocation>
    <subcellularLocation>
        <location evidence="2">Membrane</location>
        <topology evidence="2">Multi-pass membrane protein</topology>
    </subcellularLocation>
</comment>
<evidence type="ECO:0000256" key="9">
    <source>
        <dbReference type="ARBA" id="ARBA00022741"/>
    </source>
</evidence>